<keyword evidence="2" id="KW-0472">Membrane</keyword>
<feature type="region of interest" description="Disordered" evidence="1">
    <location>
        <begin position="172"/>
        <end position="212"/>
    </location>
</feature>
<evidence type="ECO:0000256" key="1">
    <source>
        <dbReference type="SAM" id="MobiDB-lite"/>
    </source>
</evidence>
<accession>A0A0W0G9B3</accession>
<proteinExistence type="predicted"/>
<dbReference type="Proteomes" id="UP000054988">
    <property type="component" value="Unassembled WGS sequence"/>
</dbReference>
<keyword evidence="2" id="KW-0812">Transmembrane</keyword>
<dbReference type="AlphaFoldDB" id="A0A0W0G9B3"/>
<dbReference type="EMBL" id="LATX01000760">
    <property type="protein sequence ID" value="KTB45145.1"/>
    <property type="molecule type" value="Genomic_DNA"/>
</dbReference>
<gene>
    <name evidence="3" type="ORF">WG66_2272</name>
</gene>
<keyword evidence="2" id="KW-1133">Transmembrane helix</keyword>
<organism evidence="3 4">
    <name type="scientific">Moniliophthora roreri</name>
    <name type="common">Frosty pod rot fungus</name>
    <name type="synonym">Monilia roreri</name>
    <dbReference type="NCBI Taxonomy" id="221103"/>
    <lineage>
        <taxon>Eukaryota</taxon>
        <taxon>Fungi</taxon>
        <taxon>Dikarya</taxon>
        <taxon>Basidiomycota</taxon>
        <taxon>Agaricomycotina</taxon>
        <taxon>Agaricomycetes</taxon>
        <taxon>Agaricomycetidae</taxon>
        <taxon>Agaricales</taxon>
        <taxon>Marasmiineae</taxon>
        <taxon>Marasmiaceae</taxon>
        <taxon>Moniliophthora</taxon>
    </lineage>
</organism>
<feature type="compositionally biased region" description="Polar residues" evidence="1">
    <location>
        <begin position="230"/>
        <end position="241"/>
    </location>
</feature>
<protein>
    <submittedName>
        <fullName evidence="3">Uncharacterized protein</fullName>
    </submittedName>
</protein>
<evidence type="ECO:0000256" key="2">
    <source>
        <dbReference type="SAM" id="Phobius"/>
    </source>
</evidence>
<name>A0A0W0G9B3_MONRR</name>
<feature type="compositionally biased region" description="Pro residues" evidence="1">
    <location>
        <begin position="267"/>
        <end position="276"/>
    </location>
</feature>
<comment type="caution">
    <text evidence="3">The sequence shown here is derived from an EMBL/GenBank/DDBJ whole genome shotgun (WGS) entry which is preliminary data.</text>
</comment>
<feature type="region of interest" description="Disordered" evidence="1">
    <location>
        <begin position="230"/>
        <end position="281"/>
    </location>
</feature>
<evidence type="ECO:0000313" key="3">
    <source>
        <dbReference type="EMBL" id="KTB45145.1"/>
    </source>
</evidence>
<reference evidence="3 4" key="1">
    <citation type="submission" date="2015-12" db="EMBL/GenBank/DDBJ databases">
        <title>Draft genome sequence of Moniliophthora roreri, the causal agent of frosty pod rot of cacao.</title>
        <authorList>
            <person name="Aime M.C."/>
            <person name="Diaz-Valderrama J.R."/>
            <person name="Kijpornyongpan T."/>
            <person name="Phillips-Mora W."/>
        </authorList>
    </citation>
    <scope>NUCLEOTIDE SEQUENCE [LARGE SCALE GENOMIC DNA]</scope>
    <source>
        <strain evidence="3 4">MCA 2952</strain>
    </source>
</reference>
<feature type="transmembrane region" description="Helical" evidence="2">
    <location>
        <begin position="342"/>
        <end position="361"/>
    </location>
</feature>
<sequence length="400" mass="44861">MVYNIPYTPNAQGTRRTKVDHSVNIRWHQMLAQAYARARESQELYGIDENDEGDLSDDSYSPNFNNSQKAVESYLEYLSALPRRYPVNMPAKSVPNVEEEIPEFPTDTPSASSTPQPNRRWRRYLSINSAVAVMSPTKLLASAMKRTRSLPELGLKGRSPFVRLRRRGTVCKSSAATVPKEEGPALTRVASEPRAQTQTPAPAIVKKARRNTVDDGQTCIARVRRVEFATSTSVTTPATHSTPRKDSESSESPKRKRPRRERSKSSPPRPPKPAPKVEPEPFQIRPMLLPSSVFETTATCPYSIRQSPIPADMWDHLSSAGNTHNLPNIEASIEDEPYQEPWWVTPSVIAVLFILVVLIIGLCLASIPVWAVCAPCGWVYGLFPSALFEIEDEKRSKYRY</sequence>
<evidence type="ECO:0000313" key="4">
    <source>
        <dbReference type="Proteomes" id="UP000054988"/>
    </source>
</evidence>
<feature type="compositionally biased region" description="Basic and acidic residues" evidence="1">
    <location>
        <begin position="243"/>
        <end position="253"/>
    </location>
</feature>